<dbReference type="NCBIfam" id="TIGR01966">
    <property type="entry name" value="RNasePH"/>
    <property type="match status" value="1"/>
</dbReference>
<keyword evidence="4" id="KW-0819">tRNA processing</keyword>
<proteinExistence type="inferred from homology"/>
<protein>
    <submittedName>
        <fullName evidence="8">Ribonuclease PH</fullName>
        <ecNumber evidence="8">2.7.7.56</ecNumber>
    </submittedName>
</protein>
<evidence type="ECO:0000256" key="4">
    <source>
        <dbReference type="ARBA" id="ARBA00022694"/>
    </source>
</evidence>
<keyword evidence="9" id="KW-1185">Reference proteome</keyword>
<dbReference type="GO" id="GO:0031125">
    <property type="term" value="P:rRNA 3'-end processing"/>
    <property type="evidence" value="ECO:0007669"/>
    <property type="project" value="UniProtKB-ARBA"/>
</dbReference>
<dbReference type="PATRIC" id="fig|999894.6.peg.841"/>
<dbReference type="InterPro" id="IPR036345">
    <property type="entry name" value="ExoRNase_PH_dom2_sf"/>
</dbReference>
<dbReference type="SUPFAM" id="SSF55666">
    <property type="entry name" value="Ribonuclease PH domain 2-like"/>
    <property type="match status" value="1"/>
</dbReference>
<evidence type="ECO:0000256" key="5">
    <source>
        <dbReference type="ARBA" id="ARBA00022884"/>
    </source>
</evidence>
<feature type="domain" description="Exoribonuclease phosphorolytic" evidence="6">
    <location>
        <begin position="1"/>
        <end position="101"/>
    </location>
</feature>
<evidence type="ECO:0000256" key="2">
    <source>
        <dbReference type="ARBA" id="ARBA00022552"/>
    </source>
</evidence>
<dbReference type="Proteomes" id="UP000078390">
    <property type="component" value="Unassembled WGS sequence"/>
</dbReference>
<dbReference type="Pfam" id="PF01138">
    <property type="entry name" value="RNase_PH"/>
    <property type="match status" value="1"/>
</dbReference>
<dbReference type="EC" id="2.7.7.56" evidence="8"/>
<dbReference type="InterPro" id="IPR050080">
    <property type="entry name" value="RNase_PH"/>
</dbReference>
<keyword evidence="2" id="KW-0698">rRNA processing</keyword>
<sequence>MCAVSVEDKVPSFLRDTGTGWITAEYALLPRSTETRTPRETLGRKGRSQEIQRLIGRSLRAVVDLQALGERTFWVDCDVLQADGGTRTAAITGAFVALRLAVNRLLSQGILERDPVKTHLAAVSCGVVGGEVVVDLAFEEDVVAEVDANFVMTEEGEWVEIQATGEKGPFSWKTFEEMKTLAASAIEKLIKIQKEVLACEEKL</sequence>
<dbReference type="STRING" id="999894.TDIS_0846"/>
<dbReference type="InterPro" id="IPR001247">
    <property type="entry name" value="ExoRNase_PH_dom1"/>
</dbReference>
<dbReference type="InterPro" id="IPR015847">
    <property type="entry name" value="ExoRNase_PH_dom2"/>
</dbReference>
<gene>
    <name evidence="8" type="ORF">TDIS_0846</name>
</gene>
<comment type="caution">
    <text evidence="8">The sequence shown here is derived from an EMBL/GenBank/DDBJ whole genome shotgun (WGS) entry which is preliminary data.</text>
</comment>
<dbReference type="InterPro" id="IPR020568">
    <property type="entry name" value="Ribosomal_Su5_D2-typ_SF"/>
</dbReference>
<keyword evidence="8" id="KW-0808">Transferase</keyword>
<keyword evidence="3" id="KW-0820">tRNA-binding</keyword>
<dbReference type="EMBL" id="LWLG01000003">
    <property type="protein sequence ID" value="OAQ21194.1"/>
    <property type="molecule type" value="Genomic_DNA"/>
</dbReference>
<name>A0A179D518_9BACT</name>
<dbReference type="PANTHER" id="PTHR11953">
    <property type="entry name" value="EXOSOME COMPLEX COMPONENT"/>
    <property type="match status" value="1"/>
</dbReference>
<dbReference type="Pfam" id="PF03725">
    <property type="entry name" value="RNase_PH_C"/>
    <property type="match status" value="1"/>
</dbReference>
<dbReference type="InterPro" id="IPR002381">
    <property type="entry name" value="RNase_PH_bac-type"/>
</dbReference>
<evidence type="ECO:0000256" key="1">
    <source>
        <dbReference type="ARBA" id="ARBA00006678"/>
    </source>
</evidence>
<dbReference type="PANTHER" id="PTHR11953:SF0">
    <property type="entry name" value="EXOSOME COMPLEX COMPONENT RRP41"/>
    <property type="match status" value="1"/>
</dbReference>
<dbReference type="GO" id="GO:0008033">
    <property type="term" value="P:tRNA processing"/>
    <property type="evidence" value="ECO:0007669"/>
    <property type="project" value="UniProtKB-KW"/>
</dbReference>
<evidence type="ECO:0000256" key="3">
    <source>
        <dbReference type="ARBA" id="ARBA00022555"/>
    </source>
</evidence>
<evidence type="ECO:0000259" key="7">
    <source>
        <dbReference type="Pfam" id="PF03725"/>
    </source>
</evidence>
<accession>A0A179D518</accession>
<evidence type="ECO:0000313" key="9">
    <source>
        <dbReference type="Proteomes" id="UP000078390"/>
    </source>
</evidence>
<dbReference type="InterPro" id="IPR018336">
    <property type="entry name" value="RNase_PH_CS"/>
</dbReference>
<reference evidence="8 9" key="1">
    <citation type="submission" date="2016-04" db="EMBL/GenBank/DDBJ databases">
        <title>Genome analysis of Thermosulfurimonas dismutans, the first thermophilic sulfur-disproportionating bacterium of the phylum Thermodesulfobacteria.</title>
        <authorList>
            <person name="Mardanov A.V."/>
            <person name="Beletsky A.V."/>
            <person name="Kadnikov V.V."/>
            <person name="Slobodkin A.I."/>
            <person name="Ravin N.V."/>
        </authorList>
    </citation>
    <scope>NUCLEOTIDE SEQUENCE [LARGE SCALE GENOMIC DNA]</scope>
    <source>
        <strain evidence="8 9">S95</strain>
    </source>
</reference>
<dbReference type="GO" id="GO:0009022">
    <property type="term" value="F:tRNA nucleotidyltransferase activity"/>
    <property type="evidence" value="ECO:0007669"/>
    <property type="project" value="UniProtKB-EC"/>
</dbReference>
<dbReference type="InterPro" id="IPR027408">
    <property type="entry name" value="PNPase/RNase_PH_dom_sf"/>
</dbReference>
<dbReference type="Gene3D" id="3.30.230.70">
    <property type="entry name" value="GHMP Kinase, N-terminal domain"/>
    <property type="match status" value="1"/>
</dbReference>
<keyword evidence="8" id="KW-0548">Nucleotidyltransferase</keyword>
<dbReference type="FunFam" id="3.30.230.70:FF:000003">
    <property type="entry name" value="Ribonuclease PH"/>
    <property type="match status" value="1"/>
</dbReference>
<comment type="similarity">
    <text evidence="1">Belongs to the RNase PH family.</text>
</comment>
<dbReference type="AlphaFoldDB" id="A0A179D518"/>
<keyword evidence="5" id="KW-0694">RNA-binding</keyword>
<organism evidence="8 9">
    <name type="scientific">Thermosulfurimonas dismutans</name>
    <dbReference type="NCBI Taxonomy" id="999894"/>
    <lineage>
        <taxon>Bacteria</taxon>
        <taxon>Pseudomonadati</taxon>
        <taxon>Thermodesulfobacteriota</taxon>
        <taxon>Thermodesulfobacteria</taxon>
        <taxon>Thermodesulfobacteriales</taxon>
        <taxon>Thermodesulfobacteriaceae</taxon>
        <taxon>Thermosulfurimonas</taxon>
    </lineage>
</organism>
<evidence type="ECO:0000313" key="8">
    <source>
        <dbReference type="EMBL" id="OAQ21194.1"/>
    </source>
</evidence>
<dbReference type="GO" id="GO:0016075">
    <property type="term" value="P:rRNA catabolic process"/>
    <property type="evidence" value="ECO:0007669"/>
    <property type="project" value="TreeGrafter"/>
</dbReference>
<dbReference type="PROSITE" id="PS01277">
    <property type="entry name" value="RIBONUCLEASE_PH"/>
    <property type="match status" value="1"/>
</dbReference>
<feature type="domain" description="Exoribonuclease phosphorolytic" evidence="7">
    <location>
        <begin position="121"/>
        <end position="184"/>
    </location>
</feature>
<dbReference type="GO" id="GO:0000049">
    <property type="term" value="F:tRNA binding"/>
    <property type="evidence" value="ECO:0007669"/>
    <property type="project" value="UniProtKB-KW"/>
</dbReference>
<evidence type="ECO:0000259" key="6">
    <source>
        <dbReference type="Pfam" id="PF01138"/>
    </source>
</evidence>
<dbReference type="SUPFAM" id="SSF54211">
    <property type="entry name" value="Ribosomal protein S5 domain 2-like"/>
    <property type="match status" value="1"/>
</dbReference>